<comment type="caution">
    <text evidence="2">The sequence shown here is derived from an EMBL/GenBank/DDBJ whole genome shotgun (WGS) entry which is preliminary data.</text>
</comment>
<dbReference type="RefSeq" id="WP_073716554.1">
    <property type="nucleotide sequence ID" value="NZ_MQVR01000031.1"/>
</dbReference>
<dbReference type="EMBL" id="MQVR01000031">
    <property type="protein sequence ID" value="OKL53989.1"/>
    <property type="molecule type" value="Genomic_DNA"/>
</dbReference>
<keyword evidence="1" id="KW-0472">Membrane</keyword>
<protein>
    <submittedName>
        <fullName evidence="2">YggT family protein</fullName>
    </submittedName>
</protein>
<accession>A0A1Q5Q2S8</accession>
<dbReference type="OrthoDB" id="3216131at2"/>
<dbReference type="AlphaFoldDB" id="A0A1Q5Q2S8"/>
<organism evidence="2 3">
    <name type="scientific">Bowdeniella nasicola</name>
    <dbReference type="NCBI Taxonomy" id="208480"/>
    <lineage>
        <taxon>Bacteria</taxon>
        <taxon>Bacillati</taxon>
        <taxon>Actinomycetota</taxon>
        <taxon>Actinomycetes</taxon>
        <taxon>Actinomycetales</taxon>
        <taxon>Actinomycetaceae</taxon>
        <taxon>Bowdeniella</taxon>
    </lineage>
</organism>
<feature type="transmembrane region" description="Helical" evidence="1">
    <location>
        <begin position="71"/>
        <end position="96"/>
    </location>
</feature>
<gene>
    <name evidence="2" type="ORF">BSZ39_06450</name>
</gene>
<sequence length="99" mass="11282">MSLFFYVLSRACAIYLLILFARVILDWIQVFNQSWRPKGVVLVLANIIYTLTDPPVKMLRGVIPPLRLGAIALDVGFLVIVFGVIILERLFLILAYRFA</sequence>
<feature type="transmembrane region" description="Helical" evidence="1">
    <location>
        <begin position="35"/>
        <end position="51"/>
    </location>
</feature>
<evidence type="ECO:0000313" key="2">
    <source>
        <dbReference type="EMBL" id="OKL53989.1"/>
    </source>
</evidence>
<dbReference type="Pfam" id="PF02325">
    <property type="entry name" value="CCB3_YggT"/>
    <property type="match status" value="1"/>
</dbReference>
<evidence type="ECO:0000256" key="1">
    <source>
        <dbReference type="SAM" id="Phobius"/>
    </source>
</evidence>
<keyword evidence="1" id="KW-0812">Transmembrane</keyword>
<name>A0A1Q5Q2S8_9ACTO</name>
<dbReference type="InterPro" id="IPR003425">
    <property type="entry name" value="CCB3/YggT"/>
</dbReference>
<keyword evidence="3" id="KW-1185">Reference proteome</keyword>
<dbReference type="Proteomes" id="UP000185628">
    <property type="component" value="Unassembled WGS sequence"/>
</dbReference>
<evidence type="ECO:0000313" key="3">
    <source>
        <dbReference type="Proteomes" id="UP000185628"/>
    </source>
</evidence>
<keyword evidence="1" id="KW-1133">Transmembrane helix</keyword>
<proteinExistence type="predicted"/>
<dbReference type="STRING" id="208480.SAMN02910418_01615"/>
<reference evidence="3" key="1">
    <citation type="submission" date="2016-12" db="EMBL/GenBank/DDBJ databases">
        <authorList>
            <person name="Meng X."/>
        </authorList>
    </citation>
    <scope>NUCLEOTIDE SEQUENCE [LARGE SCALE GENOMIC DNA]</scope>
    <source>
        <strain evidence="3">DSM 19116</strain>
    </source>
</reference>
<feature type="transmembrane region" description="Helical" evidence="1">
    <location>
        <begin position="6"/>
        <end position="28"/>
    </location>
</feature>
<dbReference type="GO" id="GO:0016020">
    <property type="term" value="C:membrane"/>
    <property type="evidence" value="ECO:0007669"/>
    <property type="project" value="InterPro"/>
</dbReference>